<dbReference type="PROSITE" id="PS50206">
    <property type="entry name" value="RHODANESE_3"/>
    <property type="match status" value="1"/>
</dbReference>
<proteinExistence type="predicted"/>
<keyword evidence="3" id="KW-1185">Reference proteome</keyword>
<dbReference type="PROSITE" id="PS00409">
    <property type="entry name" value="PROKAR_NTER_METHYL"/>
    <property type="match status" value="1"/>
</dbReference>
<dbReference type="Pfam" id="PF07596">
    <property type="entry name" value="SBP_bac_10"/>
    <property type="match status" value="1"/>
</dbReference>
<dbReference type="InterPro" id="IPR012902">
    <property type="entry name" value="N_methyl_site"/>
</dbReference>
<dbReference type="InterPro" id="IPR001763">
    <property type="entry name" value="Rhodanese-like_dom"/>
</dbReference>
<accession>A0A518ANC0</accession>
<dbReference type="Proteomes" id="UP000315750">
    <property type="component" value="Chromosome"/>
</dbReference>
<reference evidence="2 3" key="1">
    <citation type="submission" date="2019-02" db="EMBL/GenBank/DDBJ databases">
        <title>Deep-cultivation of Planctomycetes and their phenomic and genomic characterization uncovers novel biology.</title>
        <authorList>
            <person name="Wiegand S."/>
            <person name="Jogler M."/>
            <person name="Boedeker C."/>
            <person name="Pinto D."/>
            <person name="Vollmers J."/>
            <person name="Rivas-Marin E."/>
            <person name="Kohn T."/>
            <person name="Peeters S.H."/>
            <person name="Heuer A."/>
            <person name="Rast P."/>
            <person name="Oberbeckmann S."/>
            <person name="Bunk B."/>
            <person name="Jeske O."/>
            <person name="Meyerdierks A."/>
            <person name="Storesund J.E."/>
            <person name="Kallscheuer N."/>
            <person name="Luecker S."/>
            <person name="Lage O.M."/>
            <person name="Pohl T."/>
            <person name="Merkel B.J."/>
            <person name="Hornburger P."/>
            <person name="Mueller R.-W."/>
            <person name="Bruemmer F."/>
            <person name="Labrenz M."/>
            <person name="Spormann A.M."/>
            <person name="Op den Camp H."/>
            <person name="Overmann J."/>
            <person name="Amann R."/>
            <person name="Jetten M.S.M."/>
            <person name="Mascher T."/>
            <person name="Medema M.H."/>
            <person name="Devos D.P."/>
            <person name="Kaster A.-K."/>
            <person name="Ovreas L."/>
            <person name="Rohde M."/>
            <person name="Galperin M.Y."/>
            <person name="Jogler C."/>
        </authorList>
    </citation>
    <scope>NUCLEOTIDE SEQUENCE [LARGE SCALE GENOMIC DNA]</scope>
    <source>
        <strain evidence="2 3">Pan181</strain>
    </source>
</reference>
<dbReference type="NCBIfam" id="TIGR02532">
    <property type="entry name" value="IV_pilin_GFxxxE"/>
    <property type="match status" value="1"/>
</dbReference>
<dbReference type="PANTHER" id="PTHR30093">
    <property type="entry name" value="GENERAL SECRETION PATHWAY PROTEIN G"/>
    <property type="match status" value="1"/>
</dbReference>
<dbReference type="RefSeq" id="WP_197529183.1">
    <property type="nucleotide sequence ID" value="NZ_CP036278.1"/>
</dbReference>
<dbReference type="Pfam" id="PF07963">
    <property type="entry name" value="N_methyl"/>
    <property type="match status" value="1"/>
</dbReference>
<dbReference type="AlphaFoldDB" id="A0A518ANC0"/>
<sequence length="358" mass="38276">MNRLVRRGFTLVELLVVIAIIGILVALLLPAVQAAREAARRSQCTNNIKQQMLGVMNYESTRGELPAGMEIHSPLEVQAGFAAANSTWGIEILSFIEASNLGDLFDYTLPISDPVNLHLIDNPIGLFVCPSDPGPDDYANTSFNSAAEITSVADVKPARASYVGIAGQDFDGNYWSRPIHVMDGGAGSVPTADASNMKNAAKWARFKIRKGALPCVTEPVGKAHRVKLRQVTDGTSSTVAIAEYHTQTLYGGFRPPSWGDWRAYSSMSDTTYVDERRSVPVASAKHPYIFGLPDFEACVTASGLNPVSCERAVASLHSGGVVQVGLLDGSVRTLNNDIDPVIWGAAGTISGGELVDEL</sequence>
<dbReference type="SUPFAM" id="SSF54523">
    <property type="entry name" value="Pili subunits"/>
    <property type="match status" value="1"/>
</dbReference>
<evidence type="ECO:0000313" key="2">
    <source>
        <dbReference type="EMBL" id="QDU56224.1"/>
    </source>
</evidence>
<dbReference type="InterPro" id="IPR045584">
    <property type="entry name" value="Pilin-like"/>
</dbReference>
<evidence type="ECO:0000313" key="3">
    <source>
        <dbReference type="Proteomes" id="UP000315750"/>
    </source>
</evidence>
<dbReference type="InterPro" id="IPR011453">
    <property type="entry name" value="DUF1559"/>
</dbReference>
<dbReference type="KEGG" id="amuc:Pan181_24320"/>
<dbReference type="Gene3D" id="3.30.700.10">
    <property type="entry name" value="Glycoprotein, Type 4 Pilin"/>
    <property type="match status" value="1"/>
</dbReference>
<name>A0A518ANC0_9BACT</name>
<dbReference type="PANTHER" id="PTHR30093:SF2">
    <property type="entry name" value="TYPE II SECRETION SYSTEM PROTEIN H"/>
    <property type="match status" value="1"/>
</dbReference>
<organism evidence="2 3">
    <name type="scientific">Aeoliella mucimassa</name>
    <dbReference type="NCBI Taxonomy" id="2527972"/>
    <lineage>
        <taxon>Bacteria</taxon>
        <taxon>Pseudomonadati</taxon>
        <taxon>Planctomycetota</taxon>
        <taxon>Planctomycetia</taxon>
        <taxon>Pirellulales</taxon>
        <taxon>Lacipirellulaceae</taxon>
        <taxon>Aeoliella</taxon>
    </lineage>
</organism>
<feature type="domain" description="Rhodanese" evidence="1">
    <location>
        <begin position="307"/>
        <end position="343"/>
    </location>
</feature>
<protein>
    <submittedName>
        <fullName evidence="2">Fimbrial protein</fullName>
    </submittedName>
</protein>
<gene>
    <name evidence="2" type="primary">pilE_2</name>
    <name evidence="2" type="ORF">Pan181_24320</name>
</gene>
<evidence type="ECO:0000259" key="1">
    <source>
        <dbReference type="PROSITE" id="PS50206"/>
    </source>
</evidence>
<dbReference type="EMBL" id="CP036278">
    <property type="protein sequence ID" value="QDU56224.1"/>
    <property type="molecule type" value="Genomic_DNA"/>
</dbReference>